<feature type="region of interest" description="Disordered" evidence="8">
    <location>
        <begin position="445"/>
        <end position="468"/>
    </location>
</feature>
<sequence>MREDGSCPLQATERLPTPSGPPLQIRSAELEEALSRSATLPAVVEDVVMKAIPALVQELKALVTVIVKDVLKEWDHSPSSRCLPVHANSTASRSFQLRFVGIFPKVIFTLDNIQQDEGAPLQVVLEDDIGSRVHVGPEASVKIRIFVLDGDFEVDDMDDWTDQDFDKNIAQPRKGKGQLLRGQLEIYLSNGVASISDIAFTDNSKSMRNGKFRLGARVVKGHPPEVKIRDAVSAAFKVKERRTKSYRKHRSLYLDDGILCLKNIGKSLYERLAKREILTVKDFLQLYNTDPNELRNILKVAENKWSELIKNAQLCSLTDEQYSYYDKASGTDLVLDCVFNVIRIVLNGRICQPYKDIADCQKEQVNRIRLAAYQKRKELQKSTPCNLTSMQVAVPNVTATPMPFGNPSLDQMAYGQNVLHCTVDQTNQGGQDVGLKIGLVSRESEMNRDQTKDSHFEHHKPTGQGEQDVLLCPPDQTGPHMPLTRELPTTKAMLSSGGLSFPSSDLQVVAPASCELPAASTPQTIVQHPNAPPEDAAAAILLGGNPSVEKMKDGCDHWNCFPNQTAQGGQDSLPNFEAGLSTSADTSWQSLICSSSLFKELFGDPGFEPLLLESHTNSTQPVDPQSNVGSYNLDGDLFTWREFMLNDTGPIACTANMVEDTMPQSNTGSDNIGAYQLKLADSMNGAQVLAQTMVPGANAIEDPMPQSNVGSKRKRSG</sequence>
<evidence type="ECO:0000256" key="2">
    <source>
        <dbReference type="ARBA" id="ARBA00007214"/>
    </source>
</evidence>
<protein>
    <recommendedName>
        <fullName evidence="13">Calmodulin-binding protein 60 A</fullName>
    </recommendedName>
</protein>
<comment type="similarity">
    <text evidence="2">Belongs to the plant ACBP60 protein family.</text>
</comment>
<feature type="region of interest" description="Disordered" evidence="8">
    <location>
        <begin position="1"/>
        <end position="22"/>
    </location>
</feature>
<accession>A0A7C9EBH6</accession>
<evidence type="ECO:0000256" key="4">
    <source>
        <dbReference type="ARBA" id="ARBA00023125"/>
    </source>
</evidence>
<evidence type="ECO:0000256" key="8">
    <source>
        <dbReference type="SAM" id="MobiDB-lite"/>
    </source>
</evidence>
<proteinExistence type="inferred from homology"/>
<evidence type="ECO:0000313" key="12">
    <source>
        <dbReference type="EMBL" id="MBA4661246.1"/>
    </source>
</evidence>
<keyword evidence="3" id="KW-0805">Transcription regulation</keyword>
<dbReference type="GO" id="GO:0003700">
    <property type="term" value="F:DNA-binding transcription factor activity"/>
    <property type="evidence" value="ECO:0007669"/>
    <property type="project" value="TreeGrafter"/>
</dbReference>
<name>A0A7C9EBH6_OPUST</name>
<comment type="subcellular location">
    <subcellularLocation>
        <location evidence="1">Nucleus</location>
    </subcellularLocation>
</comment>
<organism evidence="12">
    <name type="scientific">Opuntia streptacantha</name>
    <name type="common">Prickly pear cactus</name>
    <name type="synonym">Opuntia cardona</name>
    <dbReference type="NCBI Taxonomy" id="393608"/>
    <lineage>
        <taxon>Eukaryota</taxon>
        <taxon>Viridiplantae</taxon>
        <taxon>Streptophyta</taxon>
        <taxon>Embryophyta</taxon>
        <taxon>Tracheophyta</taxon>
        <taxon>Spermatophyta</taxon>
        <taxon>Magnoliopsida</taxon>
        <taxon>eudicotyledons</taxon>
        <taxon>Gunneridae</taxon>
        <taxon>Pentapetalae</taxon>
        <taxon>Caryophyllales</taxon>
        <taxon>Cactineae</taxon>
        <taxon>Cactaceae</taxon>
        <taxon>Opuntioideae</taxon>
        <taxon>Opuntia</taxon>
    </lineage>
</organism>
<evidence type="ECO:0000259" key="11">
    <source>
        <dbReference type="Pfam" id="PF20452"/>
    </source>
</evidence>
<evidence type="ECO:0000256" key="3">
    <source>
        <dbReference type="ARBA" id="ARBA00023015"/>
    </source>
</evidence>
<feature type="domain" description="Calmodulin binding protein C-terminal" evidence="11">
    <location>
        <begin position="322"/>
        <end position="381"/>
    </location>
</feature>
<dbReference type="GO" id="GO:0005634">
    <property type="term" value="C:nucleus"/>
    <property type="evidence" value="ECO:0007669"/>
    <property type="project" value="UniProtKB-SubCell"/>
</dbReference>
<reference evidence="12" key="1">
    <citation type="journal article" date="2013" name="J. Plant Res.">
        <title>Effect of fungi and light on seed germination of three Opuntia species from semiarid lands of central Mexico.</title>
        <authorList>
            <person name="Delgado-Sanchez P."/>
            <person name="Jimenez-Bremont J.F."/>
            <person name="Guerrero-Gonzalez Mde L."/>
            <person name="Flores J."/>
        </authorList>
    </citation>
    <scope>NUCLEOTIDE SEQUENCE</scope>
    <source>
        <tissue evidence="12">Cladode</tissue>
    </source>
</reference>
<keyword evidence="7" id="KW-0539">Nucleus</keyword>
<evidence type="ECO:0000256" key="6">
    <source>
        <dbReference type="ARBA" id="ARBA00023163"/>
    </source>
</evidence>
<evidence type="ECO:0000259" key="9">
    <source>
        <dbReference type="Pfam" id="PF07887"/>
    </source>
</evidence>
<dbReference type="PANTHER" id="PTHR31713:SF43">
    <property type="entry name" value="CALMODULIN-BINDING PROTEIN 60 G"/>
    <property type="match status" value="1"/>
</dbReference>
<evidence type="ECO:0000256" key="1">
    <source>
        <dbReference type="ARBA" id="ARBA00004123"/>
    </source>
</evidence>
<dbReference type="Pfam" id="PF07887">
    <property type="entry name" value="Calmodulin_bind"/>
    <property type="match status" value="1"/>
</dbReference>
<dbReference type="InterPro" id="IPR046831">
    <property type="entry name" value="Calmodulin_bind_N"/>
</dbReference>
<dbReference type="Pfam" id="PF20452">
    <property type="entry name" value="Calmod_bind_C"/>
    <property type="match status" value="1"/>
</dbReference>
<dbReference type="AlphaFoldDB" id="A0A7C9EBH6"/>
<feature type="compositionally biased region" description="Basic and acidic residues" evidence="8">
    <location>
        <begin position="445"/>
        <end position="460"/>
    </location>
</feature>
<dbReference type="GO" id="GO:0043565">
    <property type="term" value="F:sequence-specific DNA binding"/>
    <property type="evidence" value="ECO:0007669"/>
    <property type="project" value="TreeGrafter"/>
</dbReference>
<dbReference type="GO" id="GO:0005516">
    <property type="term" value="F:calmodulin binding"/>
    <property type="evidence" value="ECO:0007669"/>
    <property type="project" value="InterPro"/>
</dbReference>
<dbReference type="InterPro" id="IPR046829">
    <property type="entry name" value="Calmod_bind_C"/>
</dbReference>
<dbReference type="PANTHER" id="PTHR31713">
    <property type="entry name" value="OS02G0177800 PROTEIN"/>
    <property type="match status" value="1"/>
</dbReference>
<keyword evidence="6" id="KW-0804">Transcription</keyword>
<feature type="domain" description="Calmodulin binding protein-like N-terminal" evidence="9">
    <location>
        <begin position="95"/>
        <end position="240"/>
    </location>
</feature>
<feature type="region of interest" description="Disordered" evidence="8">
    <location>
        <begin position="698"/>
        <end position="717"/>
    </location>
</feature>
<dbReference type="Pfam" id="PF20451">
    <property type="entry name" value="Calmod_bind_M"/>
    <property type="match status" value="1"/>
</dbReference>
<feature type="domain" description="Calmodulin binding protein central" evidence="10">
    <location>
        <begin position="254"/>
        <end position="315"/>
    </location>
</feature>
<reference evidence="12" key="2">
    <citation type="submission" date="2020-07" db="EMBL/GenBank/DDBJ databases">
        <authorList>
            <person name="Vera ALvarez R."/>
            <person name="Arias-Moreno D.M."/>
            <person name="Jimenez-Jacinto V."/>
            <person name="Jimenez-Bremont J.F."/>
            <person name="Swaminathan K."/>
            <person name="Moose S.P."/>
            <person name="Guerrero-Gonzalez M.L."/>
            <person name="Marino-Ramirez L."/>
            <person name="Landsman D."/>
            <person name="Rodriguez-Kessler M."/>
            <person name="Delgado-Sanchez P."/>
        </authorList>
    </citation>
    <scope>NUCLEOTIDE SEQUENCE</scope>
    <source>
        <tissue evidence="12">Cladode</tissue>
    </source>
</reference>
<evidence type="ECO:0000259" key="10">
    <source>
        <dbReference type="Pfam" id="PF20451"/>
    </source>
</evidence>
<evidence type="ECO:0000256" key="7">
    <source>
        <dbReference type="ARBA" id="ARBA00023242"/>
    </source>
</evidence>
<dbReference type="InterPro" id="IPR012416">
    <property type="entry name" value="CBP60"/>
</dbReference>
<evidence type="ECO:0008006" key="13">
    <source>
        <dbReference type="Google" id="ProtNLM"/>
    </source>
</evidence>
<dbReference type="InterPro" id="IPR046830">
    <property type="entry name" value="Calmod_bind_M"/>
</dbReference>
<evidence type="ECO:0000256" key="5">
    <source>
        <dbReference type="ARBA" id="ARBA00023159"/>
    </source>
</evidence>
<keyword evidence="5" id="KW-0010">Activator</keyword>
<dbReference type="GO" id="GO:0080142">
    <property type="term" value="P:regulation of salicylic acid biosynthetic process"/>
    <property type="evidence" value="ECO:0007669"/>
    <property type="project" value="TreeGrafter"/>
</dbReference>
<dbReference type="EMBL" id="GISG01211316">
    <property type="protein sequence ID" value="MBA4661246.1"/>
    <property type="molecule type" value="Transcribed_RNA"/>
</dbReference>
<keyword evidence="4" id="KW-0238">DNA-binding</keyword>